<evidence type="ECO:0000313" key="4">
    <source>
        <dbReference type="Proteomes" id="UP000053246"/>
    </source>
</evidence>
<dbReference type="EMBL" id="LMWI01000002">
    <property type="protein sequence ID" value="KUJ46040.1"/>
    <property type="molecule type" value="Genomic_DNA"/>
</dbReference>
<dbReference type="InterPro" id="IPR005545">
    <property type="entry name" value="YCII"/>
</dbReference>
<dbReference type="Proteomes" id="UP000053246">
    <property type="component" value="Unassembled WGS sequence"/>
</dbReference>
<protein>
    <recommendedName>
        <fullName evidence="2">YCII-related domain-containing protein</fullName>
    </recommendedName>
</protein>
<dbReference type="InterPro" id="IPR011008">
    <property type="entry name" value="Dimeric_a/b-barrel"/>
</dbReference>
<organism evidence="3 4">
    <name type="scientific">Micromonospora maris</name>
    <dbReference type="NCBI Taxonomy" id="1003110"/>
    <lineage>
        <taxon>Bacteria</taxon>
        <taxon>Bacillati</taxon>
        <taxon>Actinomycetota</taxon>
        <taxon>Actinomycetes</taxon>
        <taxon>Micromonosporales</taxon>
        <taxon>Micromonosporaceae</taxon>
        <taxon>Micromonospora</taxon>
    </lineage>
</organism>
<dbReference type="OMA" id="NPQPWGH"/>
<keyword evidence="4" id="KW-1185">Reference proteome</keyword>
<sequence>MRYVLLIHSDPDSWVHPMFLPSGTDVDLCDARAAAFAKLLREITESGELIAASALADPITSTTVRRSGGALLATDGPVVPARSHLAGFLVVDVDSPQRAVEVAARLPAAGDGRVEIRPVMGLSGMEM</sequence>
<evidence type="ECO:0000313" key="3">
    <source>
        <dbReference type="EMBL" id="KUJ46040.1"/>
    </source>
</evidence>
<reference evidence="3 4" key="1">
    <citation type="submission" date="2015-10" db="EMBL/GenBank/DDBJ databases">
        <authorList>
            <person name="Ju K.-S."/>
            <person name="Doroghazi J.R."/>
            <person name="Metcalf W.W."/>
        </authorList>
    </citation>
    <scope>NUCLEOTIDE SEQUENCE [LARGE SCALE GENOMIC DNA]</scope>
    <source>
        <strain evidence="3 4">NRRL B-24793</strain>
    </source>
</reference>
<evidence type="ECO:0000259" key="2">
    <source>
        <dbReference type="Pfam" id="PF03795"/>
    </source>
</evidence>
<dbReference type="RefSeq" id="WP_013735532.1">
    <property type="nucleotide sequence ID" value="NZ_LMWI01000002.1"/>
</dbReference>
<dbReference type="Pfam" id="PF03795">
    <property type="entry name" value="YCII"/>
    <property type="match status" value="1"/>
</dbReference>
<gene>
    <name evidence="3" type="ORF">ADL17_24015</name>
</gene>
<comment type="caution">
    <text evidence="3">The sequence shown here is derived from an EMBL/GenBank/DDBJ whole genome shotgun (WGS) entry which is preliminary data.</text>
</comment>
<dbReference type="AlphaFoldDB" id="A0A9X0I3D8"/>
<dbReference type="SUPFAM" id="SSF54909">
    <property type="entry name" value="Dimeric alpha+beta barrel"/>
    <property type="match status" value="1"/>
</dbReference>
<dbReference type="PANTHER" id="PTHR35174">
    <property type="entry name" value="BLL7171 PROTEIN-RELATED"/>
    <property type="match status" value="1"/>
</dbReference>
<feature type="domain" description="YCII-related" evidence="2">
    <location>
        <begin position="1"/>
        <end position="120"/>
    </location>
</feature>
<accession>A0A9X0I3D8</accession>
<comment type="similarity">
    <text evidence="1">Belongs to the YciI family.</text>
</comment>
<evidence type="ECO:0000256" key="1">
    <source>
        <dbReference type="ARBA" id="ARBA00007689"/>
    </source>
</evidence>
<proteinExistence type="inferred from homology"/>
<dbReference type="PANTHER" id="PTHR35174:SF3">
    <property type="entry name" value="BLL7171 PROTEIN"/>
    <property type="match status" value="1"/>
</dbReference>
<dbReference type="Gene3D" id="3.30.70.1060">
    <property type="entry name" value="Dimeric alpha+beta barrel"/>
    <property type="match status" value="1"/>
</dbReference>
<name>A0A9X0I3D8_9ACTN</name>